<evidence type="ECO:0000259" key="1">
    <source>
        <dbReference type="PROSITE" id="PS50181"/>
    </source>
</evidence>
<organism evidence="2 3">
    <name type="scientific">Quercus suber</name>
    <name type="common">Cork oak</name>
    <dbReference type="NCBI Taxonomy" id="58331"/>
    <lineage>
        <taxon>Eukaryota</taxon>
        <taxon>Viridiplantae</taxon>
        <taxon>Streptophyta</taxon>
        <taxon>Embryophyta</taxon>
        <taxon>Tracheophyta</taxon>
        <taxon>Spermatophyta</taxon>
        <taxon>Magnoliopsida</taxon>
        <taxon>eudicotyledons</taxon>
        <taxon>Gunneridae</taxon>
        <taxon>Pentapetalae</taxon>
        <taxon>rosids</taxon>
        <taxon>fabids</taxon>
        <taxon>Fagales</taxon>
        <taxon>Fagaceae</taxon>
        <taxon>Quercus</taxon>
    </lineage>
</organism>
<name>A0AAW0LI85_QUESU</name>
<gene>
    <name evidence="2" type="ORF">CFP56_044058</name>
</gene>
<protein>
    <recommendedName>
        <fullName evidence="1">F-box domain-containing protein</fullName>
    </recommendedName>
</protein>
<reference evidence="2 3" key="1">
    <citation type="journal article" date="2018" name="Sci. Data">
        <title>The draft genome sequence of cork oak.</title>
        <authorList>
            <person name="Ramos A.M."/>
            <person name="Usie A."/>
            <person name="Barbosa P."/>
            <person name="Barros P.M."/>
            <person name="Capote T."/>
            <person name="Chaves I."/>
            <person name="Simoes F."/>
            <person name="Abreu I."/>
            <person name="Carrasquinho I."/>
            <person name="Faro C."/>
            <person name="Guimaraes J.B."/>
            <person name="Mendonca D."/>
            <person name="Nobrega F."/>
            <person name="Rodrigues L."/>
            <person name="Saibo N.J.M."/>
            <person name="Varela M.C."/>
            <person name="Egas C."/>
            <person name="Matos J."/>
            <person name="Miguel C.M."/>
            <person name="Oliveira M.M."/>
            <person name="Ricardo C.P."/>
            <person name="Goncalves S."/>
        </authorList>
    </citation>
    <scope>NUCLEOTIDE SEQUENCE [LARGE SCALE GENOMIC DNA]</scope>
    <source>
        <strain evidence="3">cv. HL8</strain>
    </source>
</reference>
<dbReference type="AlphaFoldDB" id="A0AAW0LI85"/>
<dbReference type="EMBL" id="PKMF04000097">
    <property type="protein sequence ID" value="KAK7850619.1"/>
    <property type="molecule type" value="Genomic_DNA"/>
</dbReference>
<dbReference type="InterPro" id="IPR036047">
    <property type="entry name" value="F-box-like_dom_sf"/>
</dbReference>
<sequence length="99" mass="11697">MKGCKEKSRRRINNERENLNWSMSVLPYVLTSDIILRLPMKKIFQCRFVCKTWHNLLSGQDSDVLQSARVRDTVVFRSTNERCQSDIYLVELDLVMNKS</sequence>
<evidence type="ECO:0000313" key="3">
    <source>
        <dbReference type="Proteomes" id="UP000237347"/>
    </source>
</evidence>
<dbReference type="PROSITE" id="PS50181">
    <property type="entry name" value="FBOX"/>
    <property type="match status" value="1"/>
</dbReference>
<accession>A0AAW0LI85</accession>
<evidence type="ECO:0000313" key="2">
    <source>
        <dbReference type="EMBL" id="KAK7850619.1"/>
    </source>
</evidence>
<comment type="caution">
    <text evidence="2">The sequence shown here is derived from an EMBL/GenBank/DDBJ whole genome shotgun (WGS) entry which is preliminary data.</text>
</comment>
<proteinExistence type="predicted"/>
<dbReference type="Pfam" id="PF00646">
    <property type="entry name" value="F-box"/>
    <property type="match status" value="1"/>
</dbReference>
<dbReference type="Gene3D" id="1.20.1280.50">
    <property type="match status" value="1"/>
</dbReference>
<dbReference type="SUPFAM" id="SSF81383">
    <property type="entry name" value="F-box domain"/>
    <property type="match status" value="1"/>
</dbReference>
<dbReference type="Proteomes" id="UP000237347">
    <property type="component" value="Unassembled WGS sequence"/>
</dbReference>
<dbReference type="InterPro" id="IPR001810">
    <property type="entry name" value="F-box_dom"/>
</dbReference>
<feature type="domain" description="F-box" evidence="1">
    <location>
        <begin position="20"/>
        <end position="68"/>
    </location>
</feature>
<keyword evidence="3" id="KW-1185">Reference proteome</keyword>
<dbReference type="SMART" id="SM00256">
    <property type="entry name" value="FBOX"/>
    <property type="match status" value="1"/>
</dbReference>